<dbReference type="NCBIfam" id="TIGR01764">
    <property type="entry name" value="excise"/>
    <property type="match status" value="1"/>
</dbReference>
<reference evidence="2 3" key="1">
    <citation type="submission" date="2019-09" db="EMBL/GenBank/DDBJ databases">
        <title>Pimelobacter sp. isolated from Paulinella.</title>
        <authorList>
            <person name="Jeong S.E."/>
        </authorList>
    </citation>
    <scope>NUCLEOTIDE SEQUENCE [LARGE SCALE GENOMIC DNA]</scope>
    <source>
        <strain evidence="2 3">Pch-N</strain>
    </source>
</reference>
<organism evidence="2 3">
    <name type="scientific">Nocardioides simplex</name>
    <name type="common">Arthrobacter simplex</name>
    <dbReference type="NCBI Taxonomy" id="2045"/>
    <lineage>
        <taxon>Bacteria</taxon>
        <taxon>Bacillati</taxon>
        <taxon>Actinomycetota</taxon>
        <taxon>Actinomycetes</taxon>
        <taxon>Propionibacteriales</taxon>
        <taxon>Nocardioidaceae</taxon>
        <taxon>Pimelobacter</taxon>
    </lineage>
</organism>
<name>A0A7J5DQN1_NOCSI</name>
<gene>
    <name evidence="2" type="ORF">F9L07_28535</name>
</gene>
<sequence length="140" mass="15084">MNMHTVTIETAETNPTAARAEQLLEQLQDLHAAVSVSERGWVTIDVTLPAEHVRQAVMLAIAAVEQAGAHAVVAVTAMTEEEADQREGWETLPDLVSVTEAAAELGVSRQAVLDRIGRHTLPATKIGRDYAIPRSALAKR</sequence>
<feature type="domain" description="Helix-turn-helix" evidence="1">
    <location>
        <begin position="96"/>
        <end position="138"/>
    </location>
</feature>
<dbReference type="GO" id="GO:0003677">
    <property type="term" value="F:DNA binding"/>
    <property type="evidence" value="ECO:0007669"/>
    <property type="project" value="InterPro"/>
</dbReference>
<evidence type="ECO:0000313" key="3">
    <source>
        <dbReference type="Proteomes" id="UP000449906"/>
    </source>
</evidence>
<dbReference type="InterPro" id="IPR010093">
    <property type="entry name" value="SinI_DNA-bd"/>
</dbReference>
<dbReference type="EMBL" id="WBVM01000007">
    <property type="protein sequence ID" value="KAB2806983.1"/>
    <property type="molecule type" value="Genomic_DNA"/>
</dbReference>
<comment type="caution">
    <text evidence="2">The sequence shown here is derived from an EMBL/GenBank/DDBJ whole genome shotgun (WGS) entry which is preliminary data.</text>
</comment>
<dbReference type="Proteomes" id="UP000449906">
    <property type="component" value="Unassembled WGS sequence"/>
</dbReference>
<dbReference type="InterPro" id="IPR041657">
    <property type="entry name" value="HTH_17"/>
</dbReference>
<evidence type="ECO:0000259" key="1">
    <source>
        <dbReference type="Pfam" id="PF12728"/>
    </source>
</evidence>
<dbReference type="Pfam" id="PF12728">
    <property type="entry name" value="HTH_17"/>
    <property type="match status" value="1"/>
</dbReference>
<proteinExistence type="predicted"/>
<accession>A0A7J5DQN1</accession>
<evidence type="ECO:0000313" key="2">
    <source>
        <dbReference type="EMBL" id="KAB2806983.1"/>
    </source>
</evidence>
<dbReference type="RefSeq" id="WP_151583313.1">
    <property type="nucleotide sequence ID" value="NZ_WBVM01000007.1"/>
</dbReference>
<protein>
    <submittedName>
        <fullName evidence="2">Helix-turn-helix domain-containing protein</fullName>
    </submittedName>
</protein>
<dbReference type="AlphaFoldDB" id="A0A7J5DQN1"/>